<gene>
    <name evidence="1" type="primary">PLAC4</name>
</gene>
<accession>Q8NAM4</accession>
<reference evidence="1" key="1">
    <citation type="journal article" date="2004" name="Genome Res.">
        <title>The status, quality, and expansion of the NIH full-length cDNA project: the Mammalian Gene Collection (MGC).</title>
        <authorList>
            <consortium name="The MGC Project Team"/>
            <person name="Gerhard D.S."/>
            <person name="Wagner L."/>
            <person name="Feingold E.A."/>
            <person name="Shenmen C.M."/>
            <person name="Grouse L.H."/>
            <person name="Schuler G."/>
            <person name="Klein S.L."/>
            <person name="Old S."/>
            <person name="Rasooly R."/>
            <person name="Good P."/>
            <person name="Guyer M."/>
            <person name="Peck A.M."/>
            <person name="Derge J.G."/>
            <person name="Lipman D."/>
            <person name="Collins F.S."/>
            <person name="Jang W."/>
            <person name="Sherry S."/>
            <person name="Feolo M."/>
            <person name="Misquitta L."/>
            <person name="Lee E."/>
            <person name="Rotmistrovsky K."/>
            <person name="Greenhut S.F."/>
            <person name="Schaefer C.F."/>
            <person name="Buetow K."/>
            <person name="Bonner T.I."/>
            <person name="Haussler D."/>
            <person name="Kent J."/>
            <person name="Kiekhaus M."/>
            <person name="Furey T."/>
            <person name="Brent M."/>
            <person name="Prange C."/>
            <person name="Schreiber K."/>
            <person name="Shapiro N."/>
            <person name="Bhat N.K."/>
            <person name="Hopkins R.F."/>
            <person name="Hsie F."/>
            <person name="Driscoll T."/>
            <person name="Soares M.B."/>
            <person name="Casavant T.L."/>
            <person name="Scheetz T.E."/>
            <person name="Brown-stein M.J."/>
            <person name="Usdin T.B."/>
            <person name="Toshiyuki S."/>
            <person name="Carninci P."/>
            <person name="Piao Y."/>
            <person name="Dudekula D.B."/>
            <person name="Ko M.S."/>
            <person name="Kawakami K."/>
            <person name="Suzuki Y."/>
            <person name="Sugano S."/>
            <person name="Gruber C.E."/>
            <person name="Smith M.R."/>
            <person name="Simmons B."/>
            <person name="Moore T."/>
            <person name="Waterman R."/>
            <person name="Johnson S.L."/>
            <person name="Ruan Y."/>
            <person name="Wei C.L."/>
            <person name="Mathavan S."/>
            <person name="Gunaratne P.H."/>
            <person name="Wu J."/>
            <person name="Garcia A.M."/>
            <person name="Hulyk S.W."/>
            <person name="Fuh E."/>
            <person name="Yuan Y."/>
            <person name="Sneed A."/>
            <person name="Kowis C."/>
            <person name="Hodgson A."/>
            <person name="Muzny D.M."/>
            <person name="McPherson J."/>
            <person name="Gibbs R.A."/>
            <person name="Fahey J."/>
            <person name="Helton E."/>
            <person name="Ketteman M."/>
            <person name="Madan A."/>
            <person name="Rodrigues S."/>
            <person name="Sanchez A."/>
            <person name="Whiting M."/>
            <person name="Madari A."/>
            <person name="Young A.C."/>
            <person name="Wetherby K.D."/>
            <person name="Granite S.J."/>
            <person name="Kwong P.N."/>
            <person name="Brinkley C.P."/>
            <person name="Pearson R.L."/>
            <person name="Bouffard G.G."/>
            <person name="Blakesly R.W."/>
            <person name="Green E.D."/>
            <person name="Dickson M.C."/>
            <person name="Rodriguez A.C."/>
            <person name="Grimwood J."/>
            <person name="Schmutz J."/>
            <person name="Myers R.M."/>
            <person name="Butterfield Y.S."/>
            <person name="Griffith M."/>
            <person name="Griffith O.L."/>
            <person name="Krzywinski M.I."/>
            <person name="Liao N."/>
            <person name="Morin R."/>
            <person name="Morrin R."/>
            <person name="Palmquist D."/>
            <person name="Petrescu A.S."/>
            <person name="Skalska U."/>
            <person name="Smailus D.E."/>
            <person name="Stott J.M."/>
            <person name="Schnerch A."/>
            <person name="Schein J.E."/>
            <person name="Jones S.J."/>
            <person name="Holt R.A."/>
            <person name="Baross A."/>
            <person name="Marra M.A."/>
            <person name="Clifton S."/>
            <person name="Makowski K.A."/>
            <person name="Bosak S."/>
            <person name="Malek J."/>
        </authorList>
    </citation>
    <scope>NUCLEOTIDE SEQUENCE [LARGE SCALE MRNA]</scope>
    <source>
        <tissue evidence="1">Liver</tissue>
    </source>
</reference>
<dbReference type="AlphaFoldDB" id="Q8NAM4"/>
<dbReference type="EMBL" id="BC101617">
    <property type="protein sequence ID" value="AAI01618.1"/>
    <property type="molecule type" value="mRNA"/>
</dbReference>
<proteinExistence type="evidence at transcript level"/>
<evidence type="ECO:0000313" key="1">
    <source>
        <dbReference type="EMBL" id="AAH93685.1"/>
    </source>
</evidence>
<dbReference type="InterPro" id="IPR010999">
    <property type="entry name" value="Retrovr_matrix"/>
</dbReference>
<dbReference type="ChiTaRS" id="PLAC4">
    <property type="organism name" value="human"/>
</dbReference>
<name>Q8NAM4_HUMAN</name>
<dbReference type="InterPro" id="IPR050462">
    <property type="entry name" value="Retroviral_Gag-Pol_poly"/>
</dbReference>
<dbReference type="EMBL" id="AK092431">
    <property type="protein sequence ID" value="BAC03888.1"/>
    <property type="molecule type" value="mRNA"/>
</dbReference>
<dbReference type="EMBL" id="BC101615">
    <property type="protein sequence ID" value="AAI01616.1"/>
    <property type="molecule type" value="mRNA"/>
</dbReference>
<dbReference type="Gene3D" id="1.10.150.180">
    <property type="entry name" value="Gamma-retroviral matrix domain"/>
    <property type="match status" value="1"/>
</dbReference>
<dbReference type="InterPro" id="IPR036946">
    <property type="entry name" value="G_retro_matrix_sf"/>
</dbReference>
<sequence length="125" mass="14727">MGTTRSIPRDSPLGCLLSYWSKFKFGLKKKKLILYCNTIWVKYKLDDEYIWPKHGSIYYSDILRLGLFCKREGKWEEIPYVQAFMALYWITLLPGIRMPCIRDPHLAAPHRKFISLPRVSSVPQS</sequence>
<protein>
    <submittedName>
        <fullName evidence="1">PLAC4 protein</fullName>
    </submittedName>
    <submittedName>
        <fullName evidence="2">cDNA FLJ35112 fis, clone PLACE6007239</fullName>
    </submittedName>
</protein>
<dbReference type="SUPFAM" id="SSF47836">
    <property type="entry name" value="Retroviral matrix proteins"/>
    <property type="match status" value="1"/>
</dbReference>
<dbReference type="PANTHER" id="PTHR33166">
    <property type="entry name" value="GAG_P30 DOMAIN-CONTAINING PROTEIN"/>
    <property type="match status" value="1"/>
</dbReference>
<reference evidence="2" key="2">
    <citation type="journal article" date="2004" name="Nat. Genet.">
        <title>Complete sequencing and characterization of 21,243 full-length human cDNAs.</title>
        <authorList>
            <person name="Ota T."/>
            <person name="Suzuki Y."/>
            <person name="Nishikawa T."/>
            <person name="Otsuki T."/>
            <person name="Sugiyama T."/>
            <person name="Irie R."/>
            <person name="Wakamatsu A."/>
            <person name="Hayashi K."/>
            <person name="Sato H."/>
            <person name="Nagai K."/>
            <person name="Kimura K."/>
            <person name="Makita H."/>
            <person name="Sekine M."/>
            <person name="Obayashi M."/>
            <person name="Nishi T."/>
            <person name="Shibahara T."/>
            <person name="Tanaka T."/>
            <person name="Ishii S."/>
            <person name="Yamamoto J."/>
            <person name="Saito K."/>
            <person name="Kawai Y."/>
            <person name="Isono Y."/>
            <person name="Nakamura Y."/>
            <person name="Nagahari K."/>
            <person name="Murakami K."/>
            <person name="Yasuda T."/>
            <person name="Iwayanagi T."/>
            <person name="Wagatsuma M."/>
            <person name="Shiratori A."/>
            <person name="Sudo H."/>
            <person name="Hosoiri T."/>
            <person name="Kaku Y."/>
            <person name="Kodaira H."/>
            <person name="Kondo H."/>
            <person name="Sugawara M."/>
            <person name="Takahashi M."/>
            <person name="Kanda K."/>
            <person name="Yokoi T."/>
            <person name="Furuya T."/>
            <person name="Kikkawa E."/>
            <person name="Omura Y."/>
            <person name="Abe K."/>
            <person name="Kamihara K."/>
            <person name="Katsuta N."/>
            <person name="Sato K."/>
            <person name="Tanikawa M."/>
            <person name="Yamazaki M."/>
            <person name="Ninomiya K."/>
            <person name="Ishibashi T."/>
            <person name="Yamashita H."/>
            <person name="Murakawa K."/>
            <person name="Fujimori K."/>
            <person name="Tanai H."/>
            <person name="Kimata M."/>
            <person name="Watanabe M."/>
            <person name="Hiraoka S."/>
            <person name="Chiba Y."/>
            <person name="Ishida S."/>
            <person name="Ono Y."/>
            <person name="Takiguchi S."/>
            <person name="Watanabe S."/>
            <person name="Yosida M."/>
            <person name="Hotuta T."/>
            <person name="Kusano J."/>
            <person name="Kanehori K."/>
            <person name="Takahashi-Fujii A."/>
            <person name="Hara H."/>
            <person name="Tanase T."/>
            <person name="Nomura Y."/>
            <person name="Togiya S."/>
            <person name="Komai F."/>
            <person name="Hara R."/>
            <person name="Takeuchi K."/>
            <person name="Arita M."/>
            <person name="Imose N."/>
            <person name="Musashino K."/>
            <person name="Yuuki H."/>
            <person name="Oshima A."/>
            <person name="Sasaki N."/>
            <person name="Aotsuka S."/>
            <person name="Yoshikawa Y."/>
            <person name="Matsunawa H."/>
            <person name="Ichihara T."/>
            <person name="Shiohata N."/>
            <person name="Sano S."/>
            <person name="Moriya S."/>
            <person name="Momiyama H."/>
            <person name="Satoh N."/>
            <person name="Takami S."/>
            <person name="Terashima Y."/>
            <person name="Suzuki O."/>
            <person name="Nakagawa S."/>
            <person name="Senoh A."/>
            <person name="Mizoguchi H."/>
            <person name="Goto Y."/>
            <person name="Shimizu F."/>
            <person name="Wakebe H."/>
            <person name="Hishigaki H."/>
            <person name="Watanabe T."/>
            <person name="Sugiyama A."/>
            <person name="Takemoto M."/>
            <person name="Kawakami B."/>
            <person name="Yamazaki M."/>
            <person name="Watanabe K."/>
            <person name="Kumagai A."/>
            <person name="Itakura S."/>
            <person name="Fukuzumi Y."/>
            <person name="Fujimori Y."/>
            <person name="Komiyama M."/>
            <person name="Tashiro H."/>
            <person name="Tanigami A."/>
            <person name="Fujiwara T."/>
            <person name="Ono T."/>
            <person name="Yamada K."/>
            <person name="Fujii Y."/>
            <person name="Ozaki K."/>
            <person name="Hirao M."/>
            <person name="Ohmori Y."/>
            <person name="Kawabata A."/>
            <person name="Hikiji T."/>
            <person name="Kobatake N."/>
            <person name="Inagaki H."/>
            <person name="Ikema Y."/>
            <person name="Okamoto S."/>
            <person name="Okitani R."/>
            <person name="Kawakami T."/>
            <person name="Noguchi S."/>
            <person name="Itoh T."/>
            <person name="Shigeta K."/>
            <person name="Senba T."/>
            <person name="Matsumura K."/>
            <person name="Nakajima Y."/>
            <person name="Mizuno T."/>
            <person name="Morinaga M."/>
            <person name="Sasaki M."/>
            <person name="Togashi T."/>
            <person name="Oyama M."/>
            <person name="Hata H."/>
            <person name="Watanabe M."/>
            <person name="Komatsu T."/>
            <person name="Mizushima-Sugano J."/>
            <person name="Satoh T."/>
            <person name="Shirai Y."/>
            <person name="Takahashi Y."/>
            <person name="Nakagawa K."/>
            <person name="Okumura K."/>
            <person name="Nagase T."/>
            <person name="Nomura N."/>
            <person name="Kikuchi H."/>
            <person name="Masuho Y."/>
            <person name="Yamashita R."/>
            <person name="Nakai K."/>
            <person name="Yada T."/>
            <person name="Nakamura Y."/>
            <person name="Ohara O."/>
            <person name="Isogai T."/>
            <person name="Sugano S."/>
        </authorList>
    </citation>
    <scope>NUCLEOTIDE SEQUENCE</scope>
    <source>
        <tissue evidence="2">Placenta</tissue>
    </source>
</reference>
<organism evidence="2">
    <name type="scientific">Homo sapiens</name>
    <name type="common">Human</name>
    <dbReference type="NCBI Taxonomy" id="9606"/>
    <lineage>
        <taxon>Eukaryota</taxon>
        <taxon>Metazoa</taxon>
        <taxon>Chordata</taxon>
        <taxon>Craniata</taxon>
        <taxon>Vertebrata</taxon>
        <taxon>Euteleostomi</taxon>
        <taxon>Mammalia</taxon>
        <taxon>Eutheria</taxon>
        <taxon>Euarchontoglires</taxon>
        <taxon>Primates</taxon>
        <taxon>Haplorrhini</taxon>
        <taxon>Catarrhini</taxon>
        <taxon>Hominidae</taxon>
        <taxon>Homo</taxon>
    </lineage>
</organism>
<evidence type="ECO:0000313" key="2">
    <source>
        <dbReference type="EMBL" id="BAC03888.1"/>
    </source>
</evidence>
<dbReference type="EMBL" id="BC093685">
    <property type="protein sequence ID" value="AAH93685.1"/>
    <property type="molecule type" value="mRNA"/>
</dbReference>